<proteinExistence type="predicted"/>
<gene>
    <name evidence="1" type="ORF">HJG59_007632</name>
</gene>
<dbReference type="OrthoDB" id="8727558at2759"/>
<dbReference type="EMBL" id="JACASF010000020">
    <property type="protein sequence ID" value="KAF6413477.1"/>
    <property type="molecule type" value="Genomic_DNA"/>
</dbReference>
<reference evidence="1 2" key="1">
    <citation type="journal article" date="2020" name="Nature">
        <title>Six reference-quality genomes reveal evolution of bat adaptations.</title>
        <authorList>
            <person name="Jebb D."/>
            <person name="Huang Z."/>
            <person name="Pippel M."/>
            <person name="Hughes G.M."/>
            <person name="Lavrichenko K."/>
            <person name="Devanna P."/>
            <person name="Winkler S."/>
            <person name="Jermiin L.S."/>
            <person name="Skirmuntt E.C."/>
            <person name="Katzourakis A."/>
            <person name="Burkitt-Gray L."/>
            <person name="Ray D.A."/>
            <person name="Sullivan K.A.M."/>
            <person name="Roscito J.G."/>
            <person name="Kirilenko B.M."/>
            <person name="Davalos L.M."/>
            <person name="Corthals A.P."/>
            <person name="Power M.L."/>
            <person name="Jones G."/>
            <person name="Ransome R.D."/>
            <person name="Dechmann D.K.N."/>
            <person name="Locatelli A.G."/>
            <person name="Puechmaille S.J."/>
            <person name="Fedrigo O."/>
            <person name="Jarvis E.D."/>
            <person name="Hiller M."/>
            <person name="Vernes S.C."/>
            <person name="Myers E.W."/>
            <person name="Teeling E.C."/>
        </authorList>
    </citation>
    <scope>NUCLEOTIDE SEQUENCE [LARGE SCALE GENOMIC DNA]</scope>
    <source>
        <strain evidence="1">MMolMol1</strain>
        <tissue evidence="1">Muscle</tissue>
    </source>
</reference>
<keyword evidence="2" id="KW-1185">Reference proteome</keyword>
<sequence>MQARTQPLAQVLPFSFGGALRDAGLQLPVVKGGARWKSLQRTLKEVAYILLCCWCIKKLLD</sequence>
<accession>A0A7J8CRH9</accession>
<dbReference type="PANTHER" id="PTHR16968:SF2">
    <property type="entry name" value="LENS EPITHELIAL CELL PROTEIN LEP503"/>
    <property type="match status" value="1"/>
</dbReference>
<name>A0A7J8CRH9_MOLMO</name>
<dbReference type="PANTHER" id="PTHR16968">
    <property type="entry name" value="LENS EPITHELIAL CELL PROTEIN LEP503"/>
    <property type="match status" value="1"/>
</dbReference>
<dbReference type="InParanoid" id="A0A7J8CRH9"/>
<evidence type="ECO:0000313" key="1">
    <source>
        <dbReference type="EMBL" id="KAF6413477.1"/>
    </source>
</evidence>
<dbReference type="Proteomes" id="UP000550707">
    <property type="component" value="Unassembled WGS sequence"/>
</dbReference>
<dbReference type="Pfam" id="PF15221">
    <property type="entry name" value="LEP503"/>
    <property type="match status" value="1"/>
</dbReference>
<dbReference type="InterPro" id="IPR029194">
    <property type="entry name" value="LEP503"/>
</dbReference>
<comment type="caution">
    <text evidence="1">The sequence shown here is derived from an EMBL/GenBank/DDBJ whole genome shotgun (WGS) entry which is preliminary data.</text>
</comment>
<organism evidence="1 2">
    <name type="scientific">Molossus molossus</name>
    <name type="common">Pallas' mastiff bat</name>
    <name type="synonym">Vespertilio molossus</name>
    <dbReference type="NCBI Taxonomy" id="27622"/>
    <lineage>
        <taxon>Eukaryota</taxon>
        <taxon>Metazoa</taxon>
        <taxon>Chordata</taxon>
        <taxon>Craniata</taxon>
        <taxon>Vertebrata</taxon>
        <taxon>Euteleostomi</taxon>
        <taxon>Mammalia</taxon>
        <taxon>Eutheria</taxon>
        <taxon>Laurasiatheria</taxon>
        <taxon>Chiroptera</taxon>
        <taxon>Yangochiroptera</taxon>
        <taxon>Molossidae</taxon>
        <taxon>Molossus</taxon>
    </lineage>
</organism>
<protein>
    <submittedName>
        <fullName evidence="1">Lens epithelial protein</fullName>
    </submittedName>
</protein>
<evidence type="ECO:0000313" key="2">
    <source>
        <dbReference type="Proteomes" id="UP000550707"/>
    </source>
</evidence>
<dbReference type="AlphaFoldDB" id="A0A7J8CRH9"/>